<evidence type="ECO:0008006" key="2">
    <source>
        <dbReference type="Google" id="ProtNLM"/>
    </source>
</evidence>
<accession>A0A3B1C821</accession>
<organism evidence="1">
    <name type="scientific">hydrothermal vent metagenome</name>
    <dbReference type="NCBI Taxonomy" id="652676"/>
    <lineage>
        <taxon>unclassified sequences</taxon>
        <taxon>metagenomes</taxon>
        <taxon>ecological metagenomes</taxon>
    </lineage>
</organism>
<dbReference type="Gene3D" id="3.30.450.40">
    <property type="match status" value="1"/>
</dbReference>
<name>A0A3B1C821_9ZZZZ</name>
<dbReference type="EMBL" id="UOGA01000270">
    <property type="protein sequence ID" value="VAX24302.1"/>
    <property type="molecule type" value="Genomic_DNA"/>
</dbReference>
<evidence type="ECO:0000313" key="1">
    <source>
        <dbReference type="EMBL" id="VAX24302.1"/>
    </source>
</evidence>
<proteinExistence type="predicted"/>
<sequence>EKSQDNIDGMEELIFASTSIKTMFDTLLTEGRRIFNMDVITVCLDPSFREHYPEEYKSNGNSVFLESDNITFTKLGKFVPLFGGLGEPVIRGGLKSGAGEFFPNGLSRKIRSEALMPLRCGNRLAGMVGFGSSNGTRFHEGQGPRFLKRLSRSLSMKMELFEALAANGTKIDV</sequence>
<protein>
    <recommendedName>
        <fullName evidence="2">GAF domain-containing protein</fullName>
    </recommendedName>
</protein>
<dbReference type="InterPro" id="IPR029016">
    <property type="entry name" value="GAF-like_dom_sf"/>
</dbReference>
<dbReference type="AlphaFoldDB" id="A0A3B1C821"/>
<reference evidence="1" key="1">
    <citation type="submission" date="2018-06" db="EMBL/GenBank/DDBJ databases">
        <authorList>
            <person name="Zhirakovskaya E."/>
        </authorList>
    </citation>
    <scope>NUCLEOTIDE SEQUENCE</scope>
</reference>
<gene>
    <name evidence="1" type="ORF">MNBD_NITROSPINAE04-1048</name>
</gene>
<feature type="non-terminal residue" evidence="1">
    <location>
        <position position="1"/>
    </location>
</feature>